<dbReference type="PANTHER" id="PTHR13774:SF17">
    <property type="entry name" value="PHENAZINE BIOSYNTHESIS-LIKE DOMAIN-CONTAINING PROTEIN"/>
    <property type="match status" value="1"/>
</dbReference>
<keyword evidence="5" id="KW-1185">Reference proteome</keyword>
<dbReference type="Pfam" id="PF02567">
    <property type="entry name" value="PhzC-PhzF"/>
    <property type="match status" value="1"/>
</dbReference>
<proteinExistence type="inferred from homology"/>
<dbReference type="Gene3D" id="3.10.310.10">
    <property type="entry name" value="Diaminopimelate Epimerase, Chain A, domain 1"/>
    <property type="match status" value="2"/>
</dbReference>
<dbReference type="HOGENOM" id="CLU_048756_2_1_6"/>
<dbReference type="SUPFAM" id="SSF54506">
    <property type="entry name" value="Diaminopimelate epimerase-like"/>
    <property type="match status" value="1"/>
</dbReference>
<comment type="similarity">
    <text evidence="1">Belongs to the PhzF family.</text>
</comment>
<name>G0A657_METMM</name>
<reference evidence="5" key="3">
    <citation type="submission" date="2011-05" db="EMBL/GenBank/DDBJ databases">
        <title>Complete sequence of Methylomonas methanica MC09.</title>
        <authorList>
            <consortium name="US DOE Joint Genome Institute"/>
            <person name="Lucas S."/>
            <person name="Han J."/>
            <person name="Lapidus A."/>
            <person name="Cheng J.-F."/>
            <person name="Goodwin L."/>
            <person name="Pitluck S."/>
            <person name="Peters L."/>
            <person name="Mikhailova N."/>
            <person name="Teshima H."/>
            <person name="Han C."/>
            <person name="Tapia R."/>
            <person name="Land M."/>
            <person name="Hauser L."/>
            <person name="Kyrpides N."/>
            <person name="Ivanova N."/>
            <person name="Pagani I."/>
            <person name="Stein L."/>
            <person name="Woyke T."/>
        </authorList>
    </citation>
    <scope>NUCLEOTIDE SEQUENCE [LARGE SCALE GENOMIC DNA]</scope>
    <source>
        <strain evidence="5">MC09</strain>
    </source>
</reference>
<dbReference type="GO" id="GO:0016853">
    <property type="term" value="F:isomerase activity"/>
    <property type="evidence" value="ECO:0007669"/>
    <property type="project" value="UniProtKB-KW"/>
</dbReference>
<dbReference type="PIRSF" id="PIRSF016184">
    <property type="entry name" value="PhzC_PhzF"/>
    <property type="match status" value="1"/>
</dbReference>
<dbReference type="KEGG" id="mmt:Metme_2102"/>
<protein>
    <submittedName>
        <fullName evidence="4">Phenazine biosynthesis protein PhzF family</fullName>
    </submittedName>
</protein>
<evidence type="ECO:0000256" key="1">
    <source>
        <dbReference type="ARBA" id="ARBA00008270"/>
    </source>
</evidence>
<reference evidence="4 5" key="1">
    <citation type="journal article" date="2011" name="J. Bacteriol.">
        <title>Complete Genome Sequence of the Aerobic Marine Methanotroph Methylomonas methanica MC09.</title>
        <authorList>
            <person name="Boden R."/>
            <person name="Cunliffe M."/>
            <person name="Scanlan J."/>
            <person name="Moussard H."/>
            <person name="Kits K.D."/>
            <person name="Klotz M.G."/>
            <person name="Jetten M.S."/>
            <person name="Vuilleumier S."/>
            <person name="Han J."/>
            <person name="Peters L."/>
            <person name="Mikhailova N."/>
            <person name="Teshima H."/>
            <person name="Tapia R."/>
            <person name="Kyrpides N."/>
            <person name="Ivanova N."/>
            <person name="Pagani I."/>
            <person name="Cheng J.F."/>
            <person name="Goodwin L."/>
            <person name="Han C."/>
            <person name="Hauser L."/>
            <person name="Land M.L."/>
            <person name="Lapidus A."/>
            <person name="Lucas S."/>
            <person name="Pitluck S."/>
            <person name="Woyke T."/>
            <person name="Stein L."/>
            <person name="Murrell J.C."/>
        </authorList>
    </citation>
    <scope>NUCLEOTIDE SEQUENCE [LARGE SCALE GENOMIC DNA]</scope>
    <source>
        <strain evidence="4 5">MC09</strain>
    </source>
</reference>
<feature type="active site" evidence="3">
    <location>
        <position position="46"/>
    </location>
</feature>
<gene>
    <name evidence="4" type="ordered locus">Metme_2102</name>
</gene>
<evidence type="ECO:0000256" key="3">
    <source>
        <dbReference type="PIRSR" id="PIRSR016184-1"/>
    </source>
</evidence>
<dbReference type="RefSeq" id="WP_013818751.1">
    <property type="nucleotide sequence ID" value="NC_015572.1"/>
</dbReference>
<evidence type="ECO:0000313" key="5">
    <source>
        <dbReference type="Proteomes" id="UP000008888"/>
    </source>
</evidence>
<dbReference type="NCBIfam" id="TIGR00654">
    <property type="entry name" value="PhzF_family"/>
    <property type="match status" value="1"/>
</dbReference>
<reference key="2">
    <citation type="submission" date="2011-05" db="EMBL/GenBank/DDBJ databases">
        <title>Complete genome sequence of the aerobic marine methanotroph Methylomonas methanica MC09.</title>
        <authorList>
            <person name="Boden R."/>
            <person name="Cunliffe M."/>
            <person name="Scanlan J."/>
            <person name="Moussard H."/>
            <person name="Kits K.D."/>
            <person name="Klotz M."/>
            <person name="Jetten M."/>
            <person name="Vuilleumier S."/>
            <person name="Han J."/>
            <person name="Peters L."/>
            <person name="Mikhailova N."/>
            <person name="Teshima H."/>
            <person name="Tapia R."/>
            <person name="Kyrpides N."/>
            <person name="Ivanova N."/>
            <person name="Pagani I."/>
            <person name="Cheng J.-F."/>
            <person name="Goodwin L."/>
            <person name="Han C."/>
            <person name="Hauser L."/>
            <person name="Land M."/>
            <person name="Lapidus A."/>
            <person name="Lucas S."/>
            <person name="Pitluck S."/>
            <person name="Woyke T."/>
            <person name="Stein L.Y."/>
            <person name="Murrell C."/>
        </authorList>
    </citation>
    <scope>NUCLEOTIDE SEQUENCE</scope>
    <source>
        <strain>MC09</strain>
    </source>
</reference>
<dbReference type="PANTHER" id="PTHR13774">
    <property type="entry name" value="PHENAZINE BIOSYNTHESIS PROTEIN"/>
    <property type="match status" value="1"/>
</dbReference>
<dbReference type="eggNOG" id="COG0384">
    <property type="taxonomic scope" value="Bacteria"/>
</dbReference>
<dbReference type="Proteomes" id="UP000008888">
    <property type="component" value="Chromosome"/>
</dbReference>
<dbReference type="STRING" id="857087.Metme_2102"/>
<dbReference type="AlphaFoldDB" id="G0A657"/>
<accession>G0A657</accession>
<evidence type="ECO:0000256" key="2">
    <source>
        <dbReference type="ARBA" id="ARBA00023235"/>
    </source>
</evidence>
<keyword evidence="2" id="KW-0413">Isomerase</keyword>
<sequence length="264" mass="28109">MKTSLFIIDAFTDRAFSGNPAAVCLMDSNKDDAWMQSVAAEMNLSETAFLYPLDADLWSLRWFTPSVEVNLCGHATLAAAHLLRHELALAKGPMKFFTRSGILTATAVDAAICLDFPGFIAEPVELSADFDAAIGAQTTAALRAGDDLILVLPDAHTVASLNPDLSLVRGLTERGVAVTAAAPADSRWDFVSRFFAPVVGIAEDPVTGSAHCSLGPYWGKMLGKTQLTAYQASARGGEIGMELMGDRVRLLGQAKTVLKGELYA</sequence>
<dbReference type="OrthoDB" id="9788221at2"/>
<organism evidence="4 5">
    <name type="scientific">Methylomonas methanica (strain DSM 25384 / MC09)</name>
    <dbReference type="NCBI Taxonomy" id="857087"/>
    <lineage>
        <taxon>Bacteria</taxon>
        <taxon>Pseudomonadati</taxon>
        <taxon>Pseudomonadota</taxon>
        <taxon>Gammaproteobacteria</taxon>
        <taxon>Methylococcales</taxon>
        <taxon>Methylococcaceae</taxon>
        <taxon>Methylomonas</taxon>
    </lineage>
</organism>
<evidence type="ECO:0000313" key="4">
    <source>
        <dbReference type="EMBL" id="AEG00507.1"/>
    </source>
</evidence>
<dbReference type="InterPro" id="IPR003719">
    <property type="entry name" value="Phenazine_PhzF-like"/>
</dbReference>
<dbReference type="EMBL" id="CP002738">
    <property type="protein sequence ID" value="AEG00507.1"/>
    <property type="molecule type" value="Genomic_DNA"/>
</dbReference>
<dbReference type="GO" id="GO:0005737">
    <property type="term" value="C:cytoplasm"/>
    <property type="evidence" value="ECO:0007669"/>
    <property type="project" value="TreeGrafter"/>
</dbReference>